<gene>
    <name evidence="1" type="ORF">KDA82_04055</name>
</gene>
<dbReference type="AlphaFoldDB" id="A0A8T4IR03"/>
<sequence>MALGGYDEEMLPMSQQDVDLIDRARASGLAVVRLPQPGRASIPNSIEDKLRDTGLPFGWEEMRRHNLERRRENLRLGRLTANPGRVPVRVLVDFTRETEI</sequence>
<accession>A0A8T4IR03</accession>
<keyword evidence="2" id="KW-1185">Reference proteome</keyword>
<dbReference type="SUPFAM" id="SSF53448">
    <property type="entry name" value="Nucleotide-diphospho-sugar transferases"/>
    <property type="match status" value="1"/>
</dbReference>
<reference evidence="1" key="1">
    <citation type="submission" date="2021-04" db="EMBL/GenBank/DDBJ databases">
        <title>Sequencing of actinobacteria type strains.</title>
        <authorList>
            <person name="Nguyen G.-S."/>
            <person name="Wentzel A."/>
        </authorList>
    </citation>
    <scope>NUCLEOTIDE SEQUENCE</scope>
    <source>
        <strain evidence="1">DSM 42095</strain>
    </source>
</reference>
<dbReference type="EMBL" id="JAGSMN010000079">
    <property type="protein sequence ID" value="MBR7672217.1"/>
    <property type="molecule type" value="Genomic_DNA"/>
</dbReference>
<comment type="caution">
    <text evidence="1">The sequence shown here is derived from an EMBL/GenBank/DDBJ whole genome shotgun (WGS) entry which is preliminary data.</text>
</comment>
<proteinExistence type="predicted"/>
<evidence type="ECO:0000313" key="2">
    <source>
        <dbReference type="Proteomes" id="UP000675554"/>
    </source>
</evidence>
<name>A0A8T4IR03_9ACTN</name>
<dbReference type="Proteomes" id="UP000675554">
    <property type="component" value="Unassembled WGS sequence"/>
</dbReference>
<protein>
    <submittedName>
        <fullName evidence="1">Uncharacterized protein</fullName>
    </submittedName>
</protein>
<organism evidence="1 2">
    <name type="scientific">Streptomyces daliensis</name>
    <dbReference type="NCBI Taxonomy" id="299421"/>
    <lineage>
        <taxon>Bacteria</taxon>
        <taxon>Bacillati</taxon>
        <taxon>Actinomycetota</taxon>
        <taxon>Actinomycetes</taxon>
        <taxon>Kitasatosporales</taxon>
        <taxon>Streptomycetaceae</taxon>
        <taxon>Streptomyces</taxon>
    </lineage>
</organism>
<evidence type="ECO:0000313" key="1">
    <source>
        <dbReference type="EMBL" id="MBR7672217.1"/>
    </source>
</evidence>
<dbReference type="InterPro" id="IPR029044">
    <property type="entry name" value="Nucleotide-diphossugar_trans"/>
</dbReference>